<dbReference type="EMBL" id="SMLL01000004">
    <property type="protein sequence ID" value="TFY99726.1"/>
    <property type="molecule type" value="Genomic_DNA"/>
</dbReference>
<feature type="binding site" evidence="2">
    <location>
        <position position="460"/>
    </location>
    <ligand>
        <name>meso-2,6-diaminopimelate</name>
        <dbReference type="ChEBI" id="CHEBI:57791"/>
    </ligand>
</feature>
<comment type="catalytic activity">
    <reaction evidence="2">
        <text>UDP-N-acetyl-alpha-D-muramoyl-L-alanyl-D-glutamate + meso-2,6-diaminopimelate + ATP = UDP-N-acetyl-alpha-D-muramoyl-L-alanyl-gamma-D-glutamyl-meso-2,6-diaminopimelate + ADP + phosphate + H(+)</text>
        <dbReference type="Rhea" id="RHEA:23676"/>
        <dbReference type="ChEBI" id="CHEBI:15378"/>
        <dbReference type="ChEBI" id="CHEBI:30616"/>
        <dbReference type="ChEBI" id="CHEBI:43474"/>
        <dbReference type="ChEBI" id="CHEBI:57791"/>
        <dbReference type="ChEBI" id="CHEBI:83900"/>
        <dbReference type="ChEBI" id="CHEBI:83905"/>
        <dbReference type="ChEBI" id="CHEBI:456216"/>
        <dbReference type="EC" id="6.3.2.13"/>
    </reaction>
</comment>
<comment type="caution">
    <text evidence="2">Lacks conserved residue(s) required for the propagation of feature annotation.</text>
</comment>
<feature type="domain" description="Mur ligase central" evidence="5">
    <location>
        <begin position="107"/>
        <end position="310"/>
    </location>
</feature>
<dbReference type="InterPro" id="IPR005761">
    <property type="entry name" value="UDP-N-AcMur-Glu-dNH2Pim_ligase"/>
</dbReference>
<keyword evidence="2" id="KW-0460">Magnesium</keyword>
<dbReference type="InterPro" id="IPR035911">
    <property type="entry name" value="MurE/MurF_N"/>
</dbReference>
<accession>A0A4Z0BK91</accession>
<keyword evidence="2 3" id="KW-0573">Peptidoglycan synthesis</keyword>
<dbReference type="RefSeq" id="WP_135285269.1">
    <property type="nucleotide sequence ID" value="NZ_SMLL01000004.1"/>
</dbReference>
<dbReference type="Gene3D" id="3.40.1190.10">
    <property type="entry name" value="Mur-like, catalytic domain"/>
    <property type="match status" value="1"/>
</dbReference>
<name>A0A4Z0BK91_9BURK</name>
<feature type="binding site" evidence="2">
    <location>
        <position position="26"/>
    </location>
    <ligand>
        <name>UDP-N-acetyl-alpha-D-muramoyl-L-alanyl-D-glutamate</name>
        <dbReference type="ChEBI" id="CHEBI:83900"/>
    </ligand>
</feature>
<protein>
    <recommendedName>
        <fullName evidence="2">UDP-N-acetylmuramoyl-L-alanyl-D-glutamate--2,6-diaminopimelate ligase</fullName>
        <ecNumber evidence="2">6.3.2.13</ecNumber>
    </recommendedName>
    <alternativeName>
        <fullName evidence="2">Meso-A2pm-adding enzyme</fullName>
    </alternativeName>
    <alternativeName>
        <fullName evidence="2">Meso-diaminopimelate-adding enzyme</fullName>
    </alternativeName>
    <alternativeName>
        <fullName evidence="2">UDP-MurNAc-L-Ala-D-Glu:meso-diaminopimelate ligase</fullName>
    </alternativeName>
    <alternativeName>
        <fullName evidence="2">UDP-MurNAc-tripeptide synthetase</fullName>
    </alternativeName>
    <alternativeName>
        <fullName evidence="2">UDP-N-acetylmuramyl-tripeptide synthetase</fullName>
    </alternativeName>
</protein>
<comment type="pathway">
    <text evidence="2 3">Cell wall biogenesis; peptidoglycan biosynthesis.</text>
</comment>
<evidence type="ECO:0000259" key="5">
    <source>
        <dbReference type="Pfam" id="PF08245"/>
    </source>
</evidence>
<dbReference type="InterPro" id="IPR013221">
    <property type="entry name" value="Mur_ligase_cen"/>
</dbReference>
<evidence type="ECO:0000313" key="7">
    <source>
        <dbReference type="Proteomes" id="UP000297564"/>
    </source>
</evidence>
<dbReference type="InterPro" id="IPR004101">
    <property type="entry name" value="Mur_ligase_C"/>
</dbReference>
<evidence type="ECO:0000313" key="6">
    <source>
        <dbReference type="EMBL" id="TFY99726.1"/>
    </source>
</evidence>
<evidence type="ECO:0000256" key="3">
    <source>
        <dbReference type="RuleBase" id="RU004135"/>
    </source>
</evidence>
<dbReference type="GO" id="GO:0005524">
    <property type="term" value="F:ATP binding"/>
    <property type="evidence" value="ECO:0007669"/>
    <property type="project" value="UniProtKB-UniRule"/>
</dbReference>
<keyword evidence="2" id="KW-0547">Nucleotide-binding</keyword>
<keyword evidence="7" id="KW-1185">Reference proteome</keyword>
<feature type="binding site" evidence="2">
    <location>
        <position position="464"/>
    </location>
    <ligand>
        <name>meso-2,6-diaminopimelate</name>
        <dbReference type="ChEBI" id="CHEBI:57791"/>
    </ligand>
</feature>
<dbReference type="GO" id="GO:0051301">
    <property type="term" value="P:cell division"/>
    <property type="evidence" value="ECO:0007669"/>
    <property type="project" value="UniProtKB-KW"/>
</dbReference>
<evidence type="ECO:0000256" key="1">
    <source>
        <dbReference type="ARBA" id="ARBA00005898"/>
    </source>
</evidence>
<dbReference type="GO" id="GO:0008360">
    <property type="term" value="P:regulation of cell shape"/>
    <property type="evidence" value="ECO:0007669"/>
    <property type="project" value="UniProtKB-KW"/>
</dbReference>
<dbReference type="InterPro" id="IPR036615">
    <property type="entry name" value="Mur_ligase_C_dom_sf"/>
</dbReference>
<keyword evidence="2 3" id="KW-0133">Cell shape</keyword>
<comment type="similarity">
    <text evidence="1 2">Belongs to the MurCDEF family. MurE subfamily.</text>
</comment>
<dbReference type="OrthoDB" id="9800958at2"/>
<comment type="caution">
    <text evidence="6">The sequence shown here is derived from an EMBL/GenBank/DDBJ whole genome shotgun (WGS) entry which is preliminary data.</text>
</comment>
<feature type="binding site" evidence="2">
    <location>
        <position position="385"/>
    </location>
    <ligand>
        <name>meso-2,6-diaminopimelate</name>
        <dbReference type="ChEBI" id="CHEBI:57791"/>
    </ligand>
</feature>
<dbReference type="GO" id="GO:0009252">
    <property type="term" value="P:peptidoglycan biosynthetic process"/>
    <property type="evidence" value="ECO:0007669"/>
    <property type="project" value="UniProtKB-UniRule"/>
</dbReference>
<dbReference type="SUPFAM" id="SSF53623">
    <property type="entry name" value="MurD-like peptide ligases, catalytic domain"/>
    <property type="match status" value="1"/>
</dbReference>
<sequence length="492" mass="51698">MLRFDQPQDAALWLAARECGQLHTDSRRVQAGDGFIAWPGASTDARRHVAAALAQGAAACLVEAEGVEAFDFGGAPVAAYPGLKAASGPIAAAFLGEPSARLDVVAVTGTNGKTTTAWWLAQALSAARPDAGCGVVGTLGVGRPPEVQGLGLTTPDAVLLQSWFRRFADQGLSACAIEASSIGIVEQRLAGTRIRVAVFTNFSRDHLDYHGDMEAYWAAKAELFRWPGLQAAVLNIDDERGAALADSLAAARLDLWTVSCRTAARLRAESIEHGHEGLAFEVVEDGQRVPLATRLIGDYNISNLLGVIGAMRALGVALPEAVRACAALLPVPGRMEVLRAAGGPLVAVDYAHTPDALDQALAALRPLAAARGGRLWCVFGCGGDRDATKRPLMAAIAEKHADRVVVTSDNPRSEKPENIISQILLGLSHREAVEVDADRARAIAGAVAAADARDLILLAGKGHETFQEVAGTRLPFDDREHARAALARRAAA</sequence>
<dbReference type="GO" id="GO:0008765">
    <property type="term" value="F:UDP-N-acetylmuramoylalanyl-D-glutamate-2,6-diaminopimelate ligase activity"/>
    <property type="evidence" value="ECO:0007669"/>
    <property type="project" value="UniProtKB-UniRule"/>
</dbReference>
<feature type="binding site" evidence="2">
    <location>
        <begin position="109"/>
        <end position="115"/>
    </location>
    <ligand>
        <name>ATP</name>
        <dbReference type="ChEBI" id="CHEBI:30616"/>
    </ligand>
</feature>
<feature type="short sequence motif" description="Meso-diaminopimelate recognition motif" evidence="2">
    <location>
        <begin position="409"/>
        <end position="412"/>
    </location>
</feature>
<feature type="binding site" evidence="2">
    <location>
        <position position="188"/>
    </location>
    <ligand>
        <name>UDP-N-acetyl-alpha-D-muramoyl-L-alanyl-D-glutamate</name>
        <dbReference type="ChEBI" id="CHEBI:83900"/>
    </ligand>
</feature>
<feature type="modified residue" description="N6-carboxylysine" evidence="2">
    <location>
        <position position="220"/>
    </location>
</feature>
<dbReference type="PANTHER" id="PTHR23135">
    <property type="entry name" value="MUR LIGASE FAMILY MEMBER"/>
    <property type="match status" value="1"/>
</dbReference>
<dbReference type="Gene3D" id="3.40.1390.10">
    <property type="entry name" value="MurE/MurF, N-terminal domain"/>
    <property type="match status" value="1"/>
</dbReference>
<dbReference type="GO" id="GO:0005737">
    <property type="term" value="C:cytoplasm"/>
    <property type="evidence" value="ECO:0007669"/>
    <property type="project" value="UniProtKB-SubCell"/>
</dbReference>
<dbReference type="GO" id="GO:0071555">
    <property type="term" value="P:cell wall organization"/>
    <property type="evidence" value="ECO:0007669"/>
    <property type="project" value="UniProtKB-KW"/>
</dbReference>
<keyword evidence="2 3" id="KW-0131">Cell cycle</keyword>
<proteinExistence type="inferred from homology"/>
<feature type="binding site" evidence="2">
    <location>
        <position position="180"/>
    </location>
    <ligand>
        <name>UDP-N-acetyl-alpha-D-muramoyl-L-alanyl-D-glutamate</name>
        <dbReference type="ChEBI" id="CHEBI:83900"/>
    </ligand>
</feature>
<feature type="binding site" evidence="2">
    <location>
        <begin position="409"/>
        <end position="412"/>
    </location>
    <ligand>
        <name>meso-2,6-diaminopimelate</name>
        <dbReference type="ChEBI" id="CHEBI:57791"/>
    </ligand>
</feature>
<dbReference type="Pfam" id="PF02875">
    <property type="entry name" value="Mur_ligase_C"/>
    <property type="match status" value="1"/>
</dbReference>
<dbReference type="UniPathway" id="UPA00219"/>
<comment type="PTM">
    <text evidence="2">Carboxylation is probably crucial for Mg(2+) binding and, consequently, for the gamma-phosphate positioning of ATP.</text>
</comment>
<comment type="subcellular location">
    <subcellularLocation>
        <location evidence="2 3">Cytoplasm</location>
    </subcellularLocation>
</comment>
<dbReference type="Proteomes" id="UP000297564">
    <property type="component" value="Unassembled WGS sequence"/>
</dbReference>
<dbReference type="Pfam" id="PF08245">
    <property type="entry name" value="Mur_ligase_M"/>
    <property type="match status" value="1"/>
</dbReference>
<dbReference type="NCBIfam" id="NF001126">
    <property type="entry name" value="PRK00139.1-4"/>
    <property type="match status" value="1"/>
</dbReference>
<keyword evidence="2 3" id="KW-0132">Cell division</keyword>
<keyword evidence="2" id="KW-0963">Cytoplasm</keyword>
<dbReference type="Gene3D" id="3.90.190.20">
    <property type="entry name" value="Mur ligase, C-terminal domain"/>
    <property type="match status" value="1"/>
</dbReference>
<feature type="domain" description="Mur ligase C-terminal" evidence="4">
    <location>
        <begin position="333"/>
        <end position="462"/>
    </location>
</feature>
<dbReference type="HAMAP" id="MF_00208">
    <property type="entry name" value="MurE"/>
    <property type="match status" value="1"/>
</dbReference>
<evidence type="ECO:0000256" key="2">
    <source>
        <dbReference type="HAMAP-Rule" id="MF_00208"/>
    </source>
</evidence>
<dbReference type="AlphaFoldDB" id="A0A4Z0BK91"/>
<comment type="function">
    <text evidence="2">Catalyzes the addition of meso-diaminopimelic acid to the nucleotide precursor UDP-N-acetylmuramoyl-L-alanyl-D-glutamate (UMAG) in the biosynthesis of bacterial cell-wall peptidoglycan.</text>
</comment>
<dbReference type="PANTHER" id="PTHR23135:SF4">
    <property type="entry name" value="UDP-N-ACETYLMURAMOYL-L-ALANYL-D-GLUTAMATE--2,6-DIAMINOPIMELATE LIGASE MURE HOMOLOG, CHLOROPLASTIC"/>
    <property type="match status" value="1"/>
</dbReference>
<dbReference type="InterPro" id="IPR036565">
    <property type="entry name" value="Mur-like_cat_sf"/>
</dbReference>
<feature type="binding site" evidence="2">
    <location>
        <begin position="153"/>
        <end position="154"/>
    </location>
    <ligand>
        <name>UDP-N-acetyl-alpha-D-muramoyl-L-alanyl-D-glutamate</name>
        <dbReference type="ChEBI" id="CHEBI:83900"/>
    </ligand>
</feature>
<dbReference type="GO" id="GO:0000287">
    <property type="term" value="F:magnesium ion binding"/>
    <property type="evidence" value="ECO:0007669"/>
    <property type="project" value="UniProtKB-UniRule"/>
</dbReference>
<keyword evidence="2 6" id="KW-0436">Ligase</keyword>
<dbReference type="NCBIfam" id="TIGR01085">
    <property type="entry name" value="murE"/>
    <property type="match status" value="1"/>
</dbReference>
<keyword evidence="2 3" id="KW-0961">Cell wall biogenesis/degradation</keyword>
<comment type="cofactor">
    <cofactor evidence="2">
        <name>Mg(2+)</name>
        <dbReference type="ChEBI" id="CHEBI:18420"/>
    </cofactor>
</comment>
<reference evidence="6 7" key="1">
    <citation type="submission" date="2019-03" db="EMBL/GenBank/DDBJ databases">
        <title>Ramlibacter rhizophilus CCTCC AB2015357, whole genome shotgun sequence.</title>
        <authorList>
            <person name="Zhang X."/>
            <person name="Feng G."/>
            <person name="Zhu H."/>
        </authorList>
    </citation>
    <scope>NUCLEOTIDE SEQUENCE [LARGE SCALE GENOMIC DNA]</scope>
    <source>
        <strain evidence="6 7">CCTCC AB2015357</strain>
    </source>
</reference>
<evidence type="ECO:0000259" key="4">
    <source>
        <dbReference type="Pfam" id="PF02875"/>
    </source>
</evidence>
<organism evidence="6 7">
    <name type="scientific">Ramlibacter rhizophilus</name>
    <dbReference type="NCBI Taxonomy" id="1781167"/>
    <lineage>
        <taxon>Bacteria</taxon>
        <taxon>Pseudomonadati</taxon>
        <taxon>Pseudomonadota</taxon>
        <taxon>Betaproteobacteria</taxon>
        <taxon>Burkholderiales</taxon>
        <taxon>Comamonadaceae</taxon>
        <taxon>Ramlibacter</taxon>
    </lineage>
</organism>
<dbReference type="SUPFAM" id="SSF63418">
    <property type="entry name" value="MurE/MurF N-terminal domain"/>
    <property type="match status" value="1"/>
</dbReference>
<keyword evidence="2" id="KW-0067">ATP-binding</keyword>
<dbReference type="SUPFAM" id="SSF53244">
    <property type="entry name" value="MurD-like peptide ligases, peptide-binding domain"/>
    <property type="match status" value="1"/>
</dbReference>
<dbReference type="EC" id="6.3.2.13" evidence="2"/>
<gene>
    <name evidence="2" type="primary">murE</name>
    <name evidence="6" type="ORF">EZ242_11325</name>
</gene>